<dbReference type="InterPro" id="IPR011662">
    <property type="entry name" value="Secretin/TonB_short_N"/>
</dbReference>
<dbReference type="Pfam" id="PF13715">
    <property type="entry name" value="CarbopepD_reg_2"/>
    <property type="match status" value="1"/>
</dbReference>
<evidence type="ECO:0000256" key="2">
    <source>
        <dbReference type="ARBA" id="ARBA00022448"/>
    </source>
</evidence>
<comment type="similarity">
    <text evidence="7">Belongs to the TonB-dependent receptor family.</text>
</comment>
<comment type="caution">
    <text evidence="9">The sequence shown here is derived from an EMBL/GenBank/DDBJ whole genome shotgun (WGS) entry which is preliminary data.</text>
</comment>
<sequence>MKKNHGFPYKWGIKMRYVLLVIQVALFLPQWGHASNNVLLPGPKISFSMKDALMKDVIWELEKRSGFVFAYNANDLLKAGKVSVEVKDKDVYEALDICLKGTGLTYVVQQDVIVIKRADAPVQEVKKVTITGRVVDKDSLPLPGVTILLKHTTMGVVTDQNGRCSITIPDVQEPVLIFTFVGMKSREVKYTGNNVINIVLEDDVTEVEEVVVTGMFTRKASSFTGSATTIKGDELLKVGNQNVFQSLKSMEPGLMIFESLEFGSDPNRIPDMQLRGTSVITMGDNSDLDLRGNYENNPNIPLFILDGFEASAVKIFDLDINRVESVTILKDAAAKAIYGSKAANGVVVIETKRNVSKNLRVSYSGSVDVQAPDLSSYNLCNAEEKLEAERIYGMYTPSSRENVDDILRLEKLYMERLSKVKAGVDTDWLAKPLRNGVGHKHSLMIELGDKNIQLVANVSYNDVVGVMKGSDRTNVAGSVFASYRNNKFKFRNELSVNMNKSNDSPYGSFAEYSKLNPYWSPVDEYGQIAKNAGDEEAFYGNPLYNATLNTSLKDKYTEVTDNFEGEYDILQGFKAKVRIGFNRKFSRSDQFYPANHLKFNSEQELQKKGSYQINEGESQTMNYDFSLNFSRQVKELHYLFGFLSYSLDETTYEENIYKAEGFPSDRMNSIFFARQYAEDTKPQGAESTTRNIGVNAVFNYSYDDRLLFDATFRTNASSQFGANQRWGNFWSLGAGWNMHNEKWLRSKEWFSRLKLRASVGSTGSQGNNAYQSLATYNYSEKNYENKLGAYLMGMENKDLKWQKKMDYNVGMDMSVKNNFNLVFDYYQSTTENLLVAFTLPPSTGFTTVQENVGKVRNTGIELSMSYMVLSRPQDRTFLTLSLRAAHNKNRVVKISDSMKAYNEKMDEMAESDSKLVTKYYDGVSMNAIWAVRSLGIDPATGREIYLTKDGVSTYEYRAEDMVVCGDNLPKLRGSFGINLGYKGFGLNVMCMYELGAKMYNETLVDRVENVNMSYAVDKRVLEGRWQKPGDKVRFRSLKQVWDPEKQAYKVDEKTYATSRFVQKKNELNISSINFSYDFFRHAFVKKMGMERLSVAFYMNDVAKLSTIKTERGLSYPFARNYNFSLQMTF</sequence>
<dbReference type="InterPro" id="IPR023996">
    <property type="entry name" value="TonB-dep_OMP_SusC/RagA"/>
</dbReference>
<dbReference type="EMBL" id="QRZA01000001">
    <property type="protein sequence ID" value="RGV36794.1"/>
    <property type="molecule type" value="Genomic_DNA"/>
</dbReference>
<evidence type="ECO:0000313" key="9">
    <source>
        <dbReference type="EMBL" id="RGV36794.1"/>
    </source>
</evidence>
<evidence type="ECO:0000256" key="1">
    <source>
        <dbReference type="ARBA" id="ARBA00004571"/>
    </source>
</evidence>
<evidence type="ECO:0000259" key="8">
    <source>
        <dbReference type="SMART" id="SM00965"/>
    </source>
</evidence>
<reference evidence="9 10" key="1">
    <citation type="submission" date="2018-08" db="EMBL/GenBank/DDBJ databases">
        <title>A genome reference for cultivated species of the human gut microbiota.</title>
        <authorList>
            <person name="Zou Y."/>
            <person name="Xue W."/>
            <person name="Luo G."/>
        </authorList>
    </citation>
    <scope>NUCLEOTIDE SEQUENCE [LARGE SCALE GENOMIC DNA]</scope>
    <source>
        <strain evidence="9 10">AF14-49</strain>
    </source>
</reference>
<dbReference type="Proteomes" id="UP000283589">
    <property type="component" value="Unassembled WGS sequence"/>
</dbReference>
<dbReference type="RefSeq" id="WP_118258351.1">
    <property type="nucleotide sequence ID" value="NZ_CALBWO010000001.1"/>
</dbReference>
<dbReference type="NCBIfam" id="TIGR04057">
    <property type="entry name" value="SusC_RagA_signa"/>
    <property type="match status" value="1"/>
</dbReference>
<comment type="subcellular location">
    <subcellularLocation>
        <location evidence="1 7">Cell outer membrane</location>
        <topology evidence="1 7">Multi-pass membrane protein</topology>
    </subcellularLocation>
</comment>
<dbReference type="Gene3D" id="2.170.130.10">
    <property type="entry name" value="TonB-dependent receptor, plug domain"/>
    <property type="match status" value="1"/>
</dbReference>
<dbReference type="STRING" id="1121130.GCA_000519105_00392"/>
<evidence type="ECO:0000256" key="5">
    <source>
        <dbReference type="ARBA" id="ARBA00023136"/>
    </source>
</evidence>
<accession>A0A412X6Q9</accession>
<evidence type="ECO:0000256" key="4">
    <source>
        <dbReference type="ARBA" id="ARBA00022692"/>
    </source>
</evidence>
<dbReference type="SUPFAM" id="SSF49464">
    <property type="entry name" value="Carboxypeptidase regulatory domain-like"/>
    <property type="match status" value="1"/>
</dbReference>
<keyword evidence="5 7" id="KW-0472">Membrane</keyword>
<organism evidence="9 10">
    <name type="scientific">Butyricimonas virosa</name>
    <dbReference type="NCBI Taxonomy" id="544645"/>
    <lineage>
        <taxon>Bacteria</taxon>
        <taxon>Pseudomonadati</taxon>
        <taxon>Bacteroidota</taxon>
        <taxon>Bacteroidia</taxon>
        <taxon>Bacteroidales</taxon>
        <taxon>Odoribacteraceae</taxon>
        <taxon>Butyricimonas</taxon>
    </lineage>
</organism>
<keyword evidence="6 7" id="KW-0998">Cell outer membrane</keyword>
<feature type="domain" description="Secretin/TonB short N-terminal" evidence="8">
    <location>
        <begin position="67"/>
        <end position="118"/>
    </location>
</feature>
<evidence type="ECO:0000256" key="6">
    <source>
        <dbReference type="ARBA" id="ARBA00023237"/>
    </source>
</evidence>
<dbReference type="InterPro" id="IPR039426">
    <property type="entry name" value="TonB-dep_rcpt-like"/>
</dbReference>
<dbReference type="Pfam" id="PF07715">
    <property type="entry name" value="Plug"/>
    <property type="match status" value="1"/>
</dbReference>
<evidence type="ECO:0000313" key="10">
    <source>
        <dbReference type="Proteomes" id="UP000283589"/>
    </source>
</evidence>
<dbReference type="Gene3D" id="2.40.170.20">
    <property type="entry name" value="TonB-dependent receptor, beta-barrel domain"/>
    <property type="match status" value="1"/>
</dbReference>
<dbReference type="SMART" id="SM00965">
    <property type="entry name" value="STN"/>
    <property type="match status" value="1"/>
</dbReference>
<dbReference type="InterPro" id="IPR023997">
    <property type="entry name" value="TonB-dep_OMP_SusC/RagA_CS"/>
</dbReference>
<dbReference type="SUPFAM" id="SSF56935">
    <property type="entry name" value="Porins"/>
    <property type="match status" value="1"/>
</dbReference>
<protein>
    <submittedName>
        <fullName evidence="9">SusC/RagA family TonB-linked outer membrane protein</fullName>
    </submittedName>
</protein>
<dbReference type="InterPro" id="IPR008969">
    <property type="entry name" value="CarboxyPept-like_regulatory"/>
</dbReference>
<dbReference type="InterPro" id="IPR012910">
    <property type="entry name" value="Plug_dom"/>
</dbReference>
<evidence type="ECO:0000256" key="7">
    <source>
        <dbReference type="PROSITE-ProRule" id="PRU01360"/>
    </source>
</evidence>
<evidence type="ECO:0000256" key="3">
    <source>
        <dbReference type="ARBA" id="ARBA00022452"/>
    </source>
</evidence>
<dbReference type="NCBIfam" id="TIGR04056">
    <property type="entry name" value="OMP_RagA_SusC"/>
    <property type="match status" value="1"/>
</dbReference>
<dbReference type="InterPro" id="IPR037066">
    <property type="entry name" value="Plug_dom_sf"/>
</dbReference>
<dbReference type="AlphaFoldDB" id="A0A412X6Q9"/>
<gene>
    <name evidence="9" type="ORF">DWW18_00985</name>
</gene>
<proteinExistence type="inferred from homology"/>
<name>A0A412X6Q9_9BACT</name>
<dbReference type="PROSITE" id="PS52016">
    <property type="entry name" value="TONB_DEPENDENT_REC_3"/>
    <property type="match status" value="1"/>
</dbReference>
<keyword evidence="3 7" id="KW-1134">Transmembrane beta strand</keyword>
<dbReference type="Pfam" id="PF07660">
    <property type="entry name" value="STN"/>
    <property type="match status" value="1"/>
</dbReference>
<keyword evidence="4 7" id="KW-0812">Transmembrane</keyword>
<keyword evidence="2 7" id="KW-0813">Transport</keyword>
<dbReference type="InterPro" id="IPR036942">
    <property type="entry name" value="Beta-barrel_TonB_sf"/>
</dbReference>
<dbReference type="GO" id="GO:0009279">
    <property type="term" value="C:cell outer membrane"/>
    <property type="evidence" value="ECO:0007669"/>
    <property type="project" value="UniProtKB-SubCell"/>
</dbReference>